<dbReference type="eggNOG" id="COG0143">
    <property type="taxonomic scope" value="Bacteria"/>
</dbReference>
<dbReference type="Pfam" id="PF09334">
    <property type="entry name" value="tRNA-synt_1g"/>
    <property type="match status" value="1"/>
</dbReference>
<evidence type="ECO:0000256" key="10">
    <source>
        <dbReference type="ARBA" id="ARBA00047364"/>
    </source>
</evidence>
<dbReference type="Gene3D" id="1.10.730.10">
    <property type="entry name" value="Isoleucyl-tRNA Synthetase, Domain 1"/>
    <property type="match status" value="1"/>
</dbReference>
<accession>E3J1Y4</accession>
<dbReference type="PRINTS" id="PR01041">
    <property type="entry name" value="TRNASYNTHMET"/>
</dbReference>
<dbReference type="GO" id="GO:0005829">
    <property type="term" value="C:cytosol"/>
    <property type="evidence" value="ECO:0007669"/>
    <property type="project" value="TreeGrafter"/>
</dbReference>
<evidence type="ECO:0000256" key="4">
    <source>
        <dbReference type="ARBA" id="ARBA00022490"/>
    </source>
</evidence>
<sequence length="580" mass="64115">MLLPGNVKHVTAQINSSSSPGAGDVPGGRPTLVAVAWPYANGAPHLGHIAGAYLPADIFARYQRMAGRRVLMVSGSDAHGTPITVRAEEEGITPQQVVDRYHPIFLDIWERLGISFDLFTSTRTDNHTAVTQDVFTRLRAAGYISVQETTQFYDPQAGRFLPDRYVVGTCPHCAYPSARGDQCENCGRTLDPDQLIEPRSKMTGAVPEQRRTSHFFLDLSKLEEPLLAWLETRTGWRRHVINWSLQFVKDGLHDRAITRDLDWGVPLPTDELGPGKRIYVWFEAVIGYLSASKEWAATIAGAPEAWRDWWENPDAAAYYFVGKDNIPFHTVIWPAMLLGYGGLDLPTDVPANQYVTFGGAKASKSAGIGRSVPEYLEVLQPDALRYALATVLPEQNDTEISDGDIIRRVNDELIANWGNLVNRVMAQINKFFDGVLPDVPSPEELGGSHAELLAKVDEGLARTAELLEKVELRAALRAAMEASGEVNQYLYREEPWKTVKVDRDAAARSLATSIQAIAGIAVALAPFLPFSTERLQDVLGVDLTVWRRQEVPAGRRLDWSAGGLFIKLDPKALDRPEPTA</sequence>
<dbReference type="GO" id="GO:0004825">
    <property type="term" value="F:methionine-tRNA ligase activity"/>
    <property type="evidence" value="ECO:0007669"/>
    <property type="project" value="UniProtKB-UniRule"/>
</dbReference>
<dbReference type="PROSITE" id="PS00178">
    <property type="entry name" value="AA_TRNA_LIGASE_I"/>
    <property type="match status" value="1"/>
</dbReference>
<dbReference type="KEGG" id="fri:FraEuI1c_6105"/>
<keyword evidence="9 11" id="KW-0030">Aminoacyl-tRNA synthetase</keyword>
<evidence type="ECO:0000313" key="14">
    <source>
        <dbReference type="EMBL" id="ADP84089.1"/>
    </source>
</evidence>
<proteinExistence type="inferred from homology"/>
<dbReference type="InterPro" id="IPR001412">
    <property type="entry name" value="aa-tRNA-synth_I_CS"/>
</dbReference>
<dbReference type="PANTHER" id="PTHR45765:SF1">
    <property type="entry name" value="METHIONINE--TRNA LIGASE, CYTOPLASMIC"/>
    <property type="match status" value="1"/>
</dbReference>
<dbReference type="InterPro" id="IPR015413">
    <property type="entry name" value="Methionyl/Leucyl_tRNA_Synth"/>
</dbReference>
<name>E3J1Y4_PSEI1</name>
<dbReference type="AlphaFoldDB" id="E3J1Y4"/>
<gene>
    <name evidence="11" type="primary">metG</name>
    <name evidence="14" type="ordered locus">FraEuI1c_6105</name>
</gene>
<dbReference type="CDD" id="cd07957">
    <property type="entry name" value="Anticodon_Ia_Met"/>
    <property type="match status" value="1"/>
</dbReference>
<dbReference type="GO" id="GO:0046872">
    <property type="term" value="F:metal ion binding"/>
    <property type="evidence" value="ECO:0007669"/>
    <property type="project" value="UniProtKB-KW"/>
</dbReference>
<dbReference type="Gene3D" id="3.40.50.620">
    <property type="entry name" value="HUPs"/>
    <property type="match status" value="1"/>
</dbReference>
<feature type="binding site" evidence="11">
    <location>
        <position position="170"/>
    </location>
    <ligand>
        <name>Zn(2+)</name>
        <dbReference type="ChEBI" id="CHEBI:29105"/>
    </ligand>
</feature>
<keyword evidence="8 11" id="KW-0648">Protein biosynthesis</keyword>
<dbReference type="CDD" id="cd00814">
    <property type="entry name" value="MetRS_core"/>
    <property type="match status" value="1"/>
</dbReference>
<dbReference type="InterPro" id="IPR009080">
    <property type="entry name" value="tRNAsynth_Ia_anticodon-bd"/>
</dbReference>
<dbReference type="GO" id="GO:0005524">
    <property type="term" value="F:ATP binding"/>
    <property type="evidence" value="ECO:0007669"/>
    <property type="project" value="UniProtKB-UniRule"/>
</dbReference>
<keyword evidence="7 11" id="KW-0067">ATP-binding</keyword>
<dbReference type="NCBIfam" id="TIGR00398">
    <property type="entry name" value="metG"/>
    <property type="match status" value="1"/>
</dbReference>
<keyword evidence="15" id="KW-1185">Reference proteome</keyword>
<keyword evidence="6 11" id="KW-0547">Nucleotide-binding</keyword>
<evidence type="ECO:0000256" key="7">
    <source>
        <dbReference type="ARBA" id="ARBA00022840"/>
    </source>
</evidence>
<dbReference type="EC" id="6.1.1.10" evidence="11"/>
<dbReference type="PANTHER" id="PTHR45765">
    <property type="entry name" value="METHIONINE--TRNA LIGASE"/>
    <property type="match status" value="1"/>
</dbReference>
<evidence type="ECO:0000259" key="13">
    <source>
        <dbReference type="Pfam" id="PF19303"/>
    </source>
</evidence>
<evidence type="ECO:0000256" key="3">
    <source>
        <dbReference type="ARBA" id="ARBA00008258"/>
    </source>
</evidence>
<dbReference type="FunCoup" id="E3J1Y4">
    <property type="interactions" value="397"/>
</dbReference>
<feature type="binding site" evidence="11">
    <location>
        <position position="364"/>
    </location>
    <ligand>
        <name>ATP</name>
        <dbReference type="ChEBI" id="CHEBI:30616"/>
    </ligand>
</feature>
<evidence type="ECO:0000256" key="11">
    <source>
        <dbReference type="HAMAP-Rule" id="MF_00098"/>
    </source>
</evidence>
<dbReference type="EMBL" id="CP002299">
    <property type="protein sequence ID" value="ADP84089.1"/>
    <property type="molecule type" value="Genomic_DNA"/>
</dbReference>
<keyword evidence="11" id="KW-0862">Zinc</keyword>
<comment type="caution">
    <text evidence="11">Lacks conserved residue(s) required for the propagation of feature annotation.</text>
</comment>
<reference evidence="14 15" key="1">
    <citation type="submission" date="2010-10" db="EMBL/GenBank/DDBJ databases">
        <title>Complete sequence of Frankia sp. EuI1c.</title>
        <authorList>
            <consortium name="US DOE Joint Genome Institute"/>
            <person name="Lucas S."/>
            <person name="Copeland A."/>
            <person name="Lapidus A."/>
            <person name="Cheng J.-F."/>
            <person name="Bruce D."/>
            <person name="Goodwin L."/>
            <person name="Pitluck S."/>
            <person name="Chertkov O."/>
            <person name="Detter J.C."/>
            <person name="Han C."/>
            <person name="Tapia R."/>
            <person name="Land M."/>
            <person name="Hauser L."/>
            <person name="Jeffries C."/>
            <person name="Kyrpides N."/>
            <person name="Ivanova N."/>
            <person name="Mikhailova N."/>
            <person name="Beauchemin N."/>
            <person name="Sen A."/>
            <person name="Sur S.A."/>
            <person name="Gtari M."/>
            <person name="Wall L."/>
            <person name="Tisa L."/>
            <person name="Woyke T."/>
        </authorList>
    </citation>
    <scope>NUCLEOTIDE SEQUENCE [LARGE SCALE GENOMIC DNA]</scope>
    <source>
        <strain evidence="15">DSM 45817 / CECT 9037 / EuI1c</strain>
    </source>
</reference>
<evidence type="ECO:0000256" key="1">
    <source>
        <dbReference type="ARBA" id="ARBA00003314"/>
    </source>
</evidence>
<comment type="subcellular location">
    <subcellularLocation>
        <location evidence="2 11">Cytoplasm</location>
    </subcellularLocation>
</comment>
<feature type="domain" description="Methionyl/Leucyl tRNA synthetase" evidence="12">
    <location>
        <begin position="32"/>
        <end position="425"/>
    </location>
</feature>
<evidence type="ECO:0000256" key="6">
    <source>
        <dbReference type="ARBA" id="ARBA00022741"/>
    </source>
</evidence>
<evidence type="ECO:0000256" key="5">
    <source>
        <dbReference type="ARBA" id="ARBA00022598"/>
    </source>
</evidence>
<organism evidence="14 15">
    <name type="scientific">Pseudofrankia inefficax (strain DSM 45817 / CECT 9037 / DDB 130130 / EuI1c)</name>
    <name type="common">Frankia inefficax</name>
    <dbReference type="NCBI Taxonomy" id="298654"/>
    <lineage>
        <taxon>Bacteria</taxon>
        <taxon>Bacillati</taxon>
        <taxon>Actinomycetota</taxon>
        <taxon>Actinomycetes</taxon>
        <taxon>Frankiales</taxon>
        <taxon>Frankiaceae</taxon>
        <taxon>Pseudofrankia</taxon>
    </lineage>
</organism>
<comment type="function">
    <text evidence="1 11">Is required not only for elongation of protein synthesis but also for the initiation of all mRNA translation through initiator tRNA(fMet) aminoacylation.</text>
</comment>
<keyword evidence="11" id="KW-0479">Metal-binding</keyword>
<dbReference type="HOGENOM" id="CLU_009710_1_2_11"/>
<comment type="similarity">
    <text evidence="3 11">Belongs to the class-I aminoacyl-tRNA synthetase family. MetG type 1 subfamily.</text>
</comment>
<dbReference type="InParanoid" id="E3J1Y4"/>
<dbReference type="Gene3D" id="2.20.28.20">
    <property type="entry name" value="Methionyl-tRNA synthetase, Zn-domain"/>
    <property type="match status" value="1"/>
</dbReference>
<comment type="subunit">
    <text evidence="11">Monomer.</text>
</comment>
<evidence type="ECO:0000256" key="8">
    <source>
        <dbReference type="ARBA" id="ARBA00022917"/>
    </source>
</evidence>
<feature type="binding site" evidence="11">
    <location>
        <position position="173"/>
    </location>
    <ligand>
        <name>Zn(2+)</name>
        <dbReference type="ChEBI" id="CHEBI:29105"/>
    </ligand>
</feature>
<comment type="cofactor">
    <cofactor evidence="11">
        <name>Zn(2+)</name>
        <dbReference type="ChEBI" id="CHEBI:29105"/>
    </cofactor>
    <text evidence="11">Binds 1 zinc ion per subunit.</text>
</comment>
<feature type="domain" description="Methionyl-tRNA synthetase anticodon-binding" evidence="13">
    <location>
        <begin position="439"/>
        <end position="550"/>
    </location>
</feature>
<dbReference type="Proteomes" id="UP000002484">
    <property type="component" value="Chromosome"/>
</dbReference>
<evidence type="ECO:0000259" key="12">
    <source>
        <dbReference type="Pfam" id="PF09334"/>
    </source>
</evidence>
<evidence type="ECO:0000313" key="15">
    <source>
        <dbReference type="Proteomes" id="UP000002484"/>
    </source>
</evidence>
<feature type="short sequence motif" description="'HIGH' region" evidence="11">
    <location>
        <begin position="38"/>
        <end position="48"/>
    </location>
</feature>
<dbReference type="SUPFAM" id="SSF57770">
    <property type="entry name" value="Methionyl-tRNA synthetase (MetRS), Zn-domain"/>
    <property type="match status" value="1"/>
</dbReference>
<dbReference type="GO" id="GO:0006431">
    <property type="term" value="P:methionyl-tRNA aminoacylation"/>
    <property type="evidence" value="ECO:0007669"/>
    <property type="project" value="UniProtKB-UniRule"/>
</dbReference>
<protein>
    <recommendedName>
        <fullName evidence="11">Methionine--tRNA ligase</fullName>
        <ecNumber evidence="11">6.1.1.10</ecNumber>
    </recommendedName>
    <alternativeName>
        <fullName evidence="11">Methionyl-tRNA synthetase</fullName>
        <shortName evidence="11">MetRS</shortName>
    </alternativeName>
</protein>
<dbReference type="STRING" id="298654.FraEuI1c_6105"/>
<dbReference type="SUPFAM" id="SSF52374">
    <property type="entry name" value="Nucleotidylyl transferase"/>
    <property type="match status" value="1"/>
</dbReference>
<dbReference type="FunFam" id="2.20.28.20:FF:000001">
    <property type="entry name" value="Methionine--tRNA ligase"/>
    <property type="match status" value="1"/>
</dbReference>
<dbReference type="InterPro" id="IPR041872">
    <property type="entry name" value="Anticodon_Met"/>
</dbReference>
<dbReference type="InterPro" id="IPR033911">
    <property type="entry name" value="MetRS_core"/>
</dbReference>
<evidence type="ECO:0000256" key="9">
    <source>
        <dbReference type="ARBA" id="ARBA00023146"/>
    </source>
</evidence>
<dbReference type="HAMAP" id="MF_00098">
    <property type="entry name" value="Met_tRNA_synth_type1"/>
    <property type="match status" value="1"/>
</dbReference>
<dbReference type="SUPFAM" id="SSF47323">
    <property type="entry name" value="Anticodon-binding domain of a subclass of class I aminoacyl-tRNA synthetases"/>
    <property type="match status" value="1"/>
</dbReference>
<feature type="binding site" evidence="11">
    <location>
        <position position="183"/>
    </location>
    <ligand>
        <name>Zn(2+)</name>
        <dbReference type="ChEBI" id="CHEBI:29105"/>
    </ligand>
</feature>
<dbReference type="InterPro" id="IPR014758">
    <property type="entry name" value="Met-tRNA_synth"/>
</dbReference>
<evidence type="ECO:0000256" key="2">
    <source>
        <dbReference type="ARBA" id="ARBA00004496"/>
    </source>
</evidence>
<dbReference type="InterPro" id="IPR014729">
    <property type="entry name" value="Rossmann-like_a/b/a_fold"/>
</dbReference>
<keyword evidence="4 11" id="KW-0963">Cytoplasm</keyword>
<dbReference type="InterPro" id="IPR023458">
    <property type="entry name" value="Met-tRNA_ligase_1"/>
</dbReference>
<comment type="catalytic activity">
    <reaction evidence="10 11">
        <text>tRNA(Met) + L-methionine + ATP = L-methionyl-tRNA(Met) + AMP + diphosphate</text>
        <dbReference type="Rhea" id="RHEA:13481"/>
        <dbReference type="Rhea" id="RHEA-COMP:9667"/>
        <dbReference type="Rhea" id="RHEA-COMP:9698"/>
        <dbReference type="ChEBI" id="CHEBI:30616"/>
        <dbReference type="ChEBI" id="CHEBI:33019"/>
        <dbReference type="ChEBI" id="CHEBI:57844"/>
        <dbReference type="ChEBI" id="CHEBI:78442"/>
        <dbReference type="ChEBI" id="CHEBI:78530"/>
        <dbReference type="ChEBI" id="CHEBI:456215"/>
        <dbReference type="EC" id="6.1.1.10"/>
    </reaction>
</comment>
<dbReference type="InterPro" id="IPR029038">
    <property type="entry name" value="MetRS_Zn"/>
</dbReference>
<feature type="binding site" evidence="11">
    <location>
        <position position="186"/>
    </location>
    <ligand>
        <name>Zn(2+)</name>
        <dbReference type="ChEBI" id="CHEBI:29105"/>
    </ligand>
</feature>
<keyword evidence="5 11" id="KW-0436">Ligase</keyword>
<dbReference type="Pfam" id="PF19303">
    <property type="entry name" value="Anticodon_3"/>
    <property type="match status" value="1"/>
</dbReference>